<dbReference type="Proteomes" id="UP000214720">
    <property type="component" value="Unassembled WGS sequence"/>
</dbReference>
<name>A0A226WMN0_CABSO</name>
<protein>
    <submittedName>
        <fullName evidence="1">Uncharacterized protein</fullName>
    </submittedName>
</protein>
<dbReference type="AlphaFoldDB" id="A0A226WMN0"/>
<organism evidence="1 3">
    <name type="scientific">Caballeronia sordidicola</name>
    <name type="common">Burkholderia sordidicola</name>
    <dbReference type="NCBI Taxonomy" id="196367"/>
    <lineage>
        <taxon>Bacteria</taxon>
        <taxon>Pseudomonadati</taxon>
        <taxon>Pseudomonadota</taxon>
        <taxon>Betaproteobacteria</taxon>
        <taxon>Burkholderiales</taxon>
        <taxon>Burkholderiaceae</taxon>
        <taxon>Caballeronia</taxon>
    </lineage>
</organism>
<dbReference type="EMBL" id="MTHB01000210">
    <property type="protein sequence ID" value="OXC74486.1"/>
    <property type="molecule type" value="Genomic_DNA"/>
</dbReference>
<reference evidence="3" key="1">
    <citation type="submission" date="2017-01" db="EMBL/GenBank/DDBJ databases">
        <title>Genome Analysis of Deinococcus marmoris KOPRI26562.</title>
        <authorList>
            <person name="Kim J.H."/>
            <person name="Oh H.-M."/>
        </authorList>
    </citation>
    <scope>NUCLEOTIDE SEQUENCE [LARGE SCALE GENOMIC DNA]</scope>
    <source>
        <strain evidence="3">PAMC 26633</strain>
    </source>
</reference>
<dbReference type="EMBL" id="MTHB01000276">
    <property type="protein sequence ID" value="OXC72461.1"/>
    <property type="molecule type" value="Genomic_DNA"/>
</dbReference>
<proteinExistence type="predicted"/>
<evidence type="ECO:0000313" key="3">
    <source>
        <dbReference type="Proteomes" id="UP000214720"/>
    </source>
</evidence>
<gene>
    <name evidence="2" type="ORF">BSU04_31735</name>
    <name evidence="1" type="ORF">BSU04_41785</name>
</gene>
<evidence type="ECO:0000313" key="1">
    <source>
        <dbReference type="EMBL" id="OXC72461.1"/>
    </source>
</evidence>
<comment type="caution">
    <text evidence="1">The sequence shown here is derived from an EMBL/GenBank/DDBJ whole genome shotgun (WGS) entry which is preliminary data.</text>
</comment>
<reference evidence="1" key="2">
    <citation type="submission" date="2017-01" db="EMBL/GenBank/DDBJ databases">
        <authorList>
            <person name="Mah S.A."/>
            <person name="Swanson W.J."/>
            <person name="Moy G.W."/>
            <person name="Vacquier V.D."/>
        </authorList>
    </citation>
    <scope>NUCLEOTIDE SEQUENCE</scope>
    <source>
        <strain evidence="1">PAMC 26633</strain>
    </source>
</reference>
<evidence type="ECO:0000313" key="2">
    <source>
        <dbReference type="EMBL" id="OXC74486.1"/>
    </source>
</evidence>
<sequence>MQVIDFSKQIAGARMKRTSVLCQLHAPRRPVQESDTDIFFQLPDSR</sequence>
<accession>A0A226WMN0</accession>